<keyword evidence="3 7" id="KW-0812">Transmembrane</keyword>
<evidence type="ECO:0000256" key="7">
    <source>
        <dbReference type="SAM" id="Phobius"/>
    </source>
</evidence>
<keyword evidence="4 7" id="KW-1133">Transmembrane helix</keyword>
<feature type="transmembrane region" description="Helical" evidence="7">
    <location>
        <begin position="366"/>
        <end position="387"/>
    </location>
</feature>
<evidence type="ECO:0000256" key="5">
    <source>
        <dbReference type="ARBA" id="ARBA00023136"/>
    </source>
</evidence>
<feature type="transmembrane region" description="Helical" evidence="7">
    <location>
        <begin position="399"/>
        <end position="422"/>
    </location>
</feature>
<sequence>MKMPKVPRSKAEWKAVLTTNSADGTKSSPWINKDLAPTPPSARTWSWISLSSYWWGNAFNASQWSNGASLIAVGLNWHQALIACIIANLISSSVALALGRSGARYHVGYPVLARSVFGMYGQFFFVWIRAVVATIWFGVQSYFGSQLLSVLLRCVFGESWWNMTNHLPASAGITSRDLLAFFLFWIIEMPFLAVHPRKIKFLFAAESIICPLACIGVFSWCLHYGGGIRMSSLSSSTEVKGGALGWAMLNGINSCLGVTSALLVNQPDLTRYTRRPKDAGWRQSSSIFLSKTLIFFFGIGATAAVQGKFGHAYWNQWDLLNAILDRFWGPAARAGCFFASFGFALSVLGVNIGCNAIPFGADVTGLVPKVFTIVRGQICCGILSLAIVPWKLLTSGSDFLIFLGSYNCFISPICAIIIIDYFFVKRGNIHAPSLFNPSKGSLYFYTGGWNLKALGCWVCSAVFGIPGLIGAYHPTWVSMAATYIYQTGWVICFSAAAAFYYALNLAFPAEVLPHSQATSHLDFEHLADSEGYLVGESVVEFPISGIQPEDSVSSGHESSTAKETSGVGILGVQRL</sequence>
<evidence type="ECO:0000256" key="1">
    <source>
        <dbReference type="ARBA" id="ARBA00004141"/>
    </source>
</evidence>
<feature type="transmembrane region" description="Helical" evidence="7">
    <location>
        <begin position="483"/>
        <end position="503"/>
    </location>
</feature>
<dbReference type="InterPro" id="IPR001248">
    <property type="entry name" value="Pur-cyt_permease"/>
</dbReference>
<dbReference type="PANTHER" id="PTHR30618:SF0">
    <property type="entry name" value="PURINE-URACIL PERMEASE NCS1"/>
    <property type="match status" value="1"/>
</dbReference>
<dbReference type="AlphaFoldDB" id="A0A8H5X4I8"/>
<dbReference type="Gene3D" id="1.10.4160.10">
    <property type="entry name" value="Hydantoin permease"/>
    <property type="match status" value="1"/>
</dbReference>
<keyword evidence="5 7" id="KW-0472">Membrane</keyword>
<name>A0A8H5X4I8_9HYPO</name>
<comment type="similarity">
    <text evidence="2">Belongs to the purine-cytosine permease (2.A.39) family.</text>
</comment>
<feature type="transmembrane region" description="Helical" evidence="7">
    <location>
        <begin position="201"/>
        <end position="225"/>
    </location>
</feature>
<feature type="transmembrane region" description="Helical" evidence="7">
    <location>
        <begin position="245"/>
        <end position="265"/>
    </location>
</feature>
<evidence type="ECO:0000313" key="8">
    <source>
        <dbReference type="EMBL" id="KAF5680764.1"/>
    </source>
</evidence>
<dbReference type="EMBL" id="JAAOAK010000243">
    <property type="protein sequence ID" value="KAF5680764.1"/>
    <property type="molecule type" value="Genomic_DNA"/>
</dbReference>
<protein>
    <submittedName>
        <fullName evidence="8">NCS1 nucleoside transporter</fullName>
    </submittedName>
</protein>
<feature type="compositionally biased region" description="Polar residues" evidence="6">
    <location>
        <begin position="550"/>
        <end position="563"/>
    </location>
</feature>
<organism evidence="8 9">
    <name type="scientific">Fusarium denticulatum</name>
    <dbReference type="NCBI Taxonomy" id="48507"/>
    <lineage>
        <taxon>Eukaryota</taxon>
        <taxon>Fungi</taxon>
        <taxon>Dikarya</taxon>
        <taxon>Ascomycota</taxon>
        <taxon>Pezizomycotina</taxon>
        <taxon>Sordariomycetes</taxon>
        <taxon>Hypocreomycetidae</taxon>
        <taxon>Hypocreales</taxon>
        <taxon>Nectriaceae</taxon>
        <taxon>Fusarium</taxon>
        <taxon>Fusarium fujikuroi species complex</taxon>
    </lineage>
</organism>
<dbReference type="GO" id="GO:0005886">
    <property type="term" value="C:plasma membrane"/>
    <property type="evidence" value="ECO:0007669"/>
    <property type="project" value="TreeGrafter"/>
</dbReference>
<dbReference type="Proteomes" id="UP000562682">
    <property type="component" value="Unassembled WGS sequence"/>
</dbReference>
<feature type="region of interest" description="Disordered" evidence="6">
    <location>
        <begin position="548"/>
        <end position="567"/>
    </location>
</feature>
<comment type="subcellular location">
    <subcellularLocation>
        <location evidence="1">Membrane</location>
        <topology evidence="1">Multi-pass membrane protein</topology>
    </subcellularLocation>
</comment>
<feature type="transmembrane region" description="Helical" evidence="7">
    <location>
        <begin position="327"/>
        <end position="354"/>
    </location>
</feature>
<feature type="transmembrane region" description="Helical" evidence="7">
    <location>
        <begin position="77"/>
        <end position="98"/>
    </location>
</feature>
<accession>A0A8H5X4I8</accession>
<dbReference type="GO" id="GO:0015205">
    <property type="term" value="F:nucleobase transmembrane transporter activity"/>
    <property type="evidence" value="ECO:0007669"/>
    <property type="project" value="TreeGrafter"/>
</dbReference>
<feature type="transmembrane region" description="Helical" evidence="7">
    <location>
        <begin position="178"/>
        <end position="194"/>
    </location>
</feature>
<dbReference type="Pfam" id="PF02133">
    <property type="entry name" value="Transp_cyt_pur"/>
    <property type="match status" value="1"/>
</dbReference>
<evidence type="ECO:0000313" key="9">
    <source>
        <dbReference type="Proteomes" id="UP000562682"/>
    </source>
</evidence>
<comment type="caution">
    <text evidence="8">The sequence shown here is derived from an EMBL/GenBank/DDBJ whole genome shotgun (WGS) entry which is preliminary data.</text>
</comment>
<evidence type="ECO:0000256" key="6">
    <source>
        <dbReference type="SAM" id="MobiDB-lite"/>
    </source>
</evidence>
<feature type="transmembrane region" description="Helical" evidence="7">
    <location>
        <begin position="286"/>
        <end position="307"/>
    </location>
</feature>
<evidence type="ECO:0000256" key="2">
    <source>
        <dbReference type="ARBA" id="ARBA00008974"/>
    </source>
</evidence>
<dbReference type="InterPro" id="IPR045225">
    <property type="entry name" value="Uracil/uridine/allantoin_perm"/>
</dbReference>
<proteinExistence type="inferred from homology"/>
<reference evidence="8 9" key="1">
    <citation type="submission" date="2020-05" db="EMBL/GenBank/DDBJ databases">
        <title>Identification and distribution of gene clusters putatively required for synthesis of sphingolipid metabolism inhibitors in phylogenetically diverse species of the filamentous fungus Fusarium.</title>
        <authorList>
            <person name="Kim H.-S."/>
            <person name="Busman M."/>
            <person name="Brown D.W."/>
            <person name="Divon H."/>
            <person name="Uhlig S."/>
            <person name="Proctor R.H."/>
        </authorList>
    </citation>
    <scope>NUCLEOTIDE SEQUENCE [LARGE SCALE GENOMIC DNA]</scope>
    <source>
        <strain evidence="8 9">NRRL 25311</strain>
    </source>
</reference>
<evidence type="ECO:0000256" key="3">
    <source>
        <dbReference type="ARBA" id="ARBA00022692"/>
    </source>
</evidence>
<dbReference type="PANTHER" id="PTHR30618">
    <property type="entry name" value="NCS1 FAMILY PURINE/PYRIMIDINE TRANSPORTER"/>
    <property type="match status" value="1"/>
</dbReference>
<evidence type="ECO:0000256" key="4">
    <source>
        <dbReference type="ARBA" id="ARBA00022989"/>
    </source>
</evidence>
<feature type="transmembrane region" description="Helical" evidence="7">
    <location>
        <begin position="119"/>
        <end position="139"/>
    </location>
</feature>
<gene>
    <name evidence="8" type="ORF">FDENT_8325</name>
</gene>
<keyword evidence="9" id="KW-1185">Reference proteome</keyword>